<organism evidence="2 3">
    <name type="scientific">Cercospora zeae-maydis SCOH1-5</name>
    <dbReference type="NCBI Taxonomy" id="717836"/>
    <lineage>
        <taxon>Eukaryota</taxon>
        <taxon>Fungi</taxon>
        <taxon>Dikarya</taxon>
        <taxon>Ascomycota</taxon>
        <taxon>Pezizomycotina</taxon>
        <taxon>Dothideomycetes</taxon>
        <taxon>Dothideomycetidae</taxon>
        <taxon>Mycosphaerellales</taxon>
        <taxon>Mycosphaerellaceae</taxon>
        <taxon>Cercospora</taxon>
    </lineage>
</organism>
<feature type="chain" id="PRO_5025504328" description="Secreted protein" evidence="1">
    <location>
        <begin position="19"/>
        <end position="86"/>
    </location>
</feature>
<evidence type="ECO:0000256" key="1">
    <source>
        <dbReference type="SAM" id="SignalP"/>
    </source>
</evidence>
<dbReference type="AlphaFoldDB" id="A0A6A6FFG7"/>
<evidence type="ECO:0000313" key="3">
    <source>
        <dbReference type="Proteomes" id="UP000799539"/>
    </source>
</evidence>
<keyword evidence="3" id="KW-1185">Reference proteome</keyword>
<evidence type="ECO:0000313" key="2">
    <source>
        <dbReference type="EMBL" id="KAF2212177.1"/>
    </source>
</evidence>
<sequence length="86" mass="9338">MLFRTVALIIPFVMRVFADDAEICSSPKWHTEEQICIAASCRWAATRDPHNGGWTSGCCCPVGHVGDFENGCADNKGTPSPGMFDC</sequence>
<evidence type="ECO:0008006" key="4">
    <source>
        <dbReference type="Google" id="ProtNLM"/>
    </source>
</evidence>
<feature type="signal peptide" evidence="1">
    <location>
        <begin position="1"/>
        <end position="18"/>
    </location>
</feature>
<name>A0A6A6FFG7_9PEZI</name>
<accession>A0A6A6FFG7</accession>
<proteinExistence type="predicted"/>
<reference evidence="2" key="1">
    <citation type="journal article" date="2020" name="Stud. Mycol.">
        <title>101 Dothideomycetes genomes: a test case for predicting lifestyles and emergence of pathogens.</title>
        <authorList>
            <person name="Haridas S."/>
            <person name="Albert R."/>
            <person name="Binder M."/>
            <person name="Bloem J."/>
            <person name="Labutti K."/>
            <person name="Salamov A."/>
            <person name="Andreopoulos B."/>
            <person name="Baker S."/>
            <person name="Barry K."/>
            <person name="Bills G."/>
            <person name="Bluhm B."/>
            <person name="Cannon C."/>
            <person name="Castanera R."/>
            <person name="Culley D."/>
            <person name="Daum C."/>
            <person name="Ezra D."/>
            <person name="Gonzalez J."/>
            <person name="Henrissat B."/>
            <person name="Kuo A."/>
            <person name="Liang C."/>
            <person name="Lipzen A."/>
            <person name="Lutzoni F."/>
            <person name="Magnuson J."/>
            <person name="Mondo S."/>
            <person name="Nolan M."/>
            <person name="Ohm R."/>
            <person name="Pangilinan J."/>
            <person name="Park H.-J."/>
            <person name="Ramirez L."/>
            <person name="Alfaro M."/>
            <person name="Sun H."/>
            <person name="Tritt A."/>
            <person name="Yoshinaga Y."/>
            <person name="Zwiers L.-H."/>
            <person name="Turgeon B."/>
            <person name="Goodwin S."/>
            <person name="Spatafora J."/>
            <person name="Crous P."/>
            <person name="Grigoriev I."/>
        </authorList>
    </citation>
    <scope>NUCLEOTIDE SEQUENCE</scope>
    <source>
        <strain evidence="2">SCOH1-5</strain>
    </source>
</reference>
<dbReference type="EMBL" id="ML992673">
    <property type="protein sequence ID" value="KAF2212177.1"/>
    <property type="molecule type" value="Genomic_DNA"/>
</dbReference>
<gene>
    <name evidence="2" type="ORF">CERZMDRAFT_90705</name>
</gene>
<protein>
    <recommendedName>
        <fullName evidence="4">Secreted protein</fullName>
    </recommendedName>
</protein>
<dbReference type="Proteomes" id="UP000799539">
    <property type="component" value="Unassembled WGS sequence"/>
</dbReference>
<keyword evidence="1" id="KW-0732">Signal</keyword>